<dbReference type="KEGG" id="aaqi:AAQM_1297"/>
<proteinExistence type="predicted"/>
<dbReference type="EMBL" id="CP030944">
    <property type="protein sequence ID" value="QKE26046.1"/>
    <property type="molecule type" value="Genomic_DNA"/>
</dbReference>
<evidence type="ECO:0000313" key="2">
    <source>
        <dbReference type="Proteomes" id="UP000502065"/>
    </source>
</evidence>
<accession>A0AAE7B3Y6</accession>
<protein>
    <submittedName>
        <fullName evidence="1">Uncharacterized protein</fullName>
    </submittedName>
</protein>
<dbReference type="RefSeq" id="WP_171920667.1">
    <property type="nucleotide sequence ID" value="NZ_CBCSAE010000004.1"/>
</dbReference>
<gene>
    <name evidence="1" type="ORF">AAQM_1297</name>
</gene>
<name>A0AAE7B3Y6_9BACT</name>
<dbReference type="AlphaFoldDB" id="A0AAE7B3Y6"/>
<organism evidence="1 2">
    <name type="scientific">Arcobacter aquimarinus</name>
    <dbReference type="NCBI Taxonomy" id="1315211"/>
    <lineage>
        <taxon>Bacteria</taxon>
        <taxon>Pseudomonadati</taxon>
        <taxon>Campylobacterota</taxon>
        <taxon>Epsilonproteobacteria</taxon>
        <taxon>Campylobacterales</taxon>
        <taxon>Arcobacteraceae</taxon>
        <taxon>Arcobacter</taxon>
    </lineage>
</organism>
<reference evidence="1 2" key="1">
    <citation type="submission" date="2018-07" db="EMBL/GenBank/DDBJ databases">
        <title>Identification of phenol metabolism pathways in Arcobacter.</title>
        <authorList>
            <person name="Miller W.G."/>
            <person name="Yee E."/>
            <person name="Bono J.L."/>
        </authorList>
    </citation>
    <scope>NUCLEOTIDE SEQUENCE [LARGE SCALE GENOMIC DNA]</scope>
    <source>
        <strain evidence="1 2">W63</strain>
    </source>
</reference>
<dbReference type="Proteomes" id="UP000502065">
    <property type="component" value="Chromosome"/>
</dbReference>
<evidence type="ECO:0000313" key="1">
    <source>
        <dbReference type="EMBL" id="QKE26046.1"/>
    </source>
</evidence>
<sequence length="340" mass="38833">MAEAVDIKKQIIDDMLETLKEQVSRYKNLINSNDVTLDQLKDFDNQISEIYDTLQKVSNTQLTLLVSEIEDYKTQFQTKLSEFENILNNIDVSNITLNLTQEQIESLKGEKGLDGQDGLSAYQIAVNEGFEGTELKWLESLKGKDFAFENMTQIQKDDLLNHFLSSSEITNILQRLDNLENNQGSTTPPNEDSNTNLSPINFNSTFVTNNDSYAFLTNYSASTDYIGEIKYTFNIDGEKTIITDNLVVQLISQRLEVTADIMDFIVINNYKIYPYVLMSRTQTFIIGFDITDLNDNYLSSSFGVTVEIVDNTTNSEILIVEESNSWNYVVDNWYDMPQIP</sequence>
<keyword evidence="2" id="KW-1185">Reference proteome</keyword>